<dbReference type="AlphaFoldDB" id="A0AAE0FI41"/>
<protein>
    <recommendedName>
        <fullName evidence="15">Peptidase M28 domain-containing protein</fullName>
    </recommendedName>
</protein>
<keyword evidence="7" id="KW-0378">Hydrolase</keyword>
<evidence type="ECO:0000256" key="3">
    <source>
        <dbReference type="ARBA" id="ARBA00010918"/>
    </source>
</evidence>
<keyword evidence="8" id="KW-0256">Endoplasmic reticulum</keyword>
<dbReference type="InterPro" id="IPR045175">
    <property type="entry name" value="M28_fam"/>
</dbReference>
<keyword evidence="11" id="KW-0482">Metalloprotease</keyword>
<evidence type="ECO:0000313" key="16">
    <source>
        <dbReference type="EMBL" id="KAK3259948.1"/>
    </source>
</evidence>
<keyword evidence="5 14" id="KW-0812">Transmembrane</keyword>
<evidence type="ECO:0000313" key="17">
    <source>
        <dbReference type="Proteomes" id="UP001190700"/>
    </source>
</evidence>
<dbReference type="GO" id="GO:0008235">
    <property type="term" value="F:metalloexopeptidase activity"/>
    <property type="evidence" value="ECO:0007669"/>
    <property type="project" value="InterPro"/>
</dbReference>
<evidence type="ECO:0000256" key="7">
    <source>
        <dbReference type="ARBA" id="ARBA00022801"/>
    </source>
</evidence>
<keyword evidence="10 14" id="KW-1133">Transmembrane helix</keyword>
<dbReference type="FunFam" id="3.40.630.10:FF:000008">
    <property type="entry name" value="Endoplasmic reticulum metallopeptidase 1"/>
    <property type="match status" value="1"/>
</dbReference>
<evidence type="ECO:0000256" key="4">
    <source>
        <dbReference type="ARBA" id="ARBA00022670"/>
    </source>
</evidence>
<gene>
    <name evidence="16" type="ORF">CYMTET_31075</name>
</gene>
<comment type="caution">
    <text evidence="16">The sequence shown here is derived from an EMBL/GenBank/DDBJ whole genome shotgun (WGS) entry which is preliminary data.</text>
</comment>
<dbReference type="GO" id="GO:0006508">
    <property type="term" value="P:proteolysis"/>
    <property type="evidence" value="ECO:0007669"/>
    <property type="project" value="UniProtKB-KW"/>
</dbReference>
<evidence type="ECO:0000256" key="5">
    <source>
        <dbReference type="ARBA" id="ARBA00022692"/>
    </source>
</evidence>
<keyword evidence="6" id="KW-0479">Metal-binding</keyword>
<dbReference type="PANTHER" id="PTHR12147:SF22">
    <property type="entry name" value="ENDOPLASMIC RETICULUM METALLOPEPTIDASE 1"/>
    <property type="match status" value="1"/>
</dbReference>
<evidence type="ECO:0000256" key="8">
    <source>
        <dbReference type="ARBA" id="ARBA00022824"/>
    </source>
</evidence>
<reference evidence="16 17" key="1">
    <citation type="journal article" date="2015" name="Genome Biol. Evol.">
        <title>Comparative Genomics of a Bacterivorous Green Alga Reveals Evolutionary Causalities and Consequences of Phago-Mixotrophic Mode of Nutrition.</title>
        <authorList>
            <person name="Burns J.A."/>
            <person name="Paasch A."/>
            <person name="Narechania A."/>
            <person name="Kim E."/>
        </authorList>
    </citation>
    <scope>NUCLEOTIDE SEQUENCE [LARGE SCALE GENOMIC DNA]</scope>
    <source>
        <strain evidence="16 17">PLY_AMNH</strain>
    </source>
</reference>
<comment type="subcellular location">
    <subcellularLocation>
        <location evidence="2">Endoplasmic reticulum membrane</location>
        <topology evidence="2">Multi-pass membrane protein</topology>
    </subcellularLocation>
</comment>
<evidence type="ECO:0000256" key="10">
    <source>
        <dbReference type="ARBA" id="ARBA00022989"/>
    </source>
</evidence>
<dbReference type="InterPro" id="IPR048024">
    <property type="entry name" value="Fxna-like_M28_dom"/>
</dbReference>
<keyword evidence="9" id="KW-0862">Zinc</keyword>
<sequence length="397" mass="43833">MRNRSKQSKEVDHTVSTPSLHRGVEKELDLDQSSGLCLRILALLFFYAAFLGTVQYLHFWLPEPVESTDPNHPEKFVAGNAIRHMEALCALGVRNVGSRANEVHAPEYILAELETLKIEASRVGAELEIDRQYASGAFYLGFLTDFTSVYHNLTNIVARLHWPGVSHRHAILLGAHYDSAWNSTGAVDDAIQVGTLLEFARGLLAGPPLRTSVVFNLNGGEETVLQAAHGFITQHRWAKDCRMVINLEAAGAGGRELLFQTGPGNLWLASAFLRAAPYPHTSVIAQELFHAEIIPGETDYRIYRDFGHIPGFDVAFIMDGWAYHTELDAPIRFTPGSAQRLGENYLATIREVSEAPEMLMDPSEQSYTAGGVWTVESGSRGTVFYDVLGVAVFAYSL</sequence>
<comment type="cofactor">
    <cofactor evidence="1">
        <name>Zn(2+)</name>
        <dbReference type="ChEBI" id="CHEBI:29105"/>
    </cofactor>
</comment>
<evidence type="ECO:0000256" key="11">
    <source>
        <dbReference type="ARBA" id="ARBA00023049"/>
    </source>
</evidence>
<organism evidence="16 17">
    <name type="scientific">Cymbomonas tetramitiformis</name>
    <dbReference type="NCBI Taxonomy" id="36881"/>
    <lineage>
        <taxon>Eukaryota</taxon>
        <taxon>Viridiplantae</taxon>
        <taxon>Chlorophyta</taxon>
        <taxon>Pyramimonadophyceae</taxon>
        <taxon>Pyramimonadales</taxon>
        <taxon>Pyramimonadaceae</taxon>
        <taxon>Cymbomonas</taxon>
    </lineage>
</organism>
<comment type="similarity">
    <text evidence="3">Belongs to the peptidase M28 family.</text>
</comment>
<dbReference type="EMBL" id="LGRX02018352">
    <property type="protein sequence ID" value="KAK3259948.1"/>
    <property type="molecule type" value="Genomic_DNA"/>
</dbReference>
<evidence type="ECO:0000256" key="13">
    <source>
        <dbReference type="ARBA" id="ARBA00023180"/>
    </source>
</evidence>
<dbReference type="CDD" id="cd03875">
    <property type="entry name" value="M28_Fxna_like"/>
    <property type="match status" value="1"/>
</dbReference>
<keyword evidence="17" id="KW-1185">Reference proteome</keyword>
<evidence type="ECO:0000256" key="6">
    <source>
        <dbReference type="ARBA" id="ARBA00022723"/>
    </source>
</evidence>
<feature type="transmembrane region" description="Helical" evidence="14">
    <location>
        <begin position="36"/>
        <end position="61"/>
    </location>
</feature>
<evidence type="ECO:0000256" key="9">
    <source>
        <dbReference type="ARBA" id="ARBA00022833"/>
    </source>
</evidence>
<evidence type="ECO:0000256" key="14">
    <source>
        <dbReference type="SAM" id="Phobius"/>
    </source>
</evidence>
<dbReference type="Gene3D" id="3.40.630.10">
    <property type="entry name" value="Zn peptidases"/>
    <property type="match status" value="1"/>
</dbReference>
<name>A0AAE0FI41_9CHLO</name>
<dbReference type="Proteomes" id="UP001190700">
    <property type="component" value="Unassembled WGS sequence"/>
</dbReference>
<dbReference type="SUPFAM" id="SSF53187">
    <property type="entry name" value="Zn-dependent exopeptidases"/>
    <property type="match status" value="1"/>
</dbReference>
<accession>A0AAE0FI41</accession>
<dbReference type="InterPro" id="IPR007484">
    <property type="entry name" value="Peptidase_M28"/>
</dbReference>
<dbReference type="GO" id="GO:0005789">
    <property type="term" value="C:endoplasmic reticulum membrane"/>
    <property type="evidence" value="ECO:0007669"/>
    <property type="project" value="UniProtKB-SubCell"/>
</dbReference>
<proteinExistence type="inferred from homology"/>
<dbReference type="PANTHER" id="PTHR12147">
    <property type="entry name" value="METALLOPEPTIDASE M28 FAMILY MEMBER"/>
    <property type="match status" value="1"/>
</dbReference>
<keyword evidence="4" id="KW-0645">Protease</keyword>
<dbReference type="Pfam" id="PF04389">
    <property type="entry name" value="Peptidase_M28"/>
    <property type="match status" value="1"/>
</dbReference>
<evidence type="ECO:0000259" key="15">
    <source>
        <dbReference type="Pfam" id="PF04389"/>
    </source>
</evidence>
<keyword evidence="13" id="KW-0325">Glycoprotein</keyword>
<dbReference type="GO" id="GO:0046872">
    <property type="term" value="F:metal ion binding"/>
    <property type="evidence" value="ECO:0007669"/>
    <property type="project" value="UniProtKB-KW"/>
</dbReference>
<keyword evidence="12 14" id="KW-0472">Membrane</keyword>
<evidence type="ECO:0000256" key="12">
    <source>
        <dbReference type="ARBA" id="ARBA00023136"/>
    </source>
</evidence>
<evidence type="ECO:0000256" key="1">
    <source>
        <dbReference type="ARBA" id="ARBA00001947"/>
    </source>
</evidence>
<evidence type="ECO:0000256" key="2">
    <source>
        <dbReference type="ARBA" id="ARBA00004477"/>
    </source>
</evidence>
<feature type="domain" description="Peptidase M28" evidence="15">
    <location>
        <begin position="155"/>
        <end position="348"/>
    </location>
</feature>